<sequence length="101" mass="11937">MIIYNVTIKVETSVADKWVQWMKEEHINDMMNTGLFSDYRMCKLMEQDEAEGVTFVVQYHTDSIENYQSYVNEHAPKMRQKGLSKFADKMVAFRTVMEVIN</sequence>
<proteinExistence type="predicted"/>
<name>A0A5M6CPB0_9BACT</name>
<dbReference type="RefSeq" id="WP_150031433.1">
    <property type="nucleotide sequence ID" value="NZ_VWSH01000001.1"/>
</dbReference>
<gene>
    <name evidence="1" type="ORF">F0919_04065</name>
</gene>
<dbReference type="EMBL" id="VWSH01000001">
    <property type="protein sequence ID" value="KAA5536856.1"/>
    <property type="molecule type" value="Genomic_DNA"/>
</dbReference>
<organism evidence="1 2">
    <name type="scientific">Taibaiella lutea</name>
    <dbReference type="NCBI Taxonomy" id="2608001"/>
    <lineage>
        <taxon>Bacteria</taxon>
        <taxon>Pseudomonadati</taxon>
        <taxon>Bacteroidota</taxon>
        <taxon>Chitinophagia</taxon>
        <taxon>Chitinophagales</taxon>
        <taxon>Chitinophagaceae</taxon>
        <taxon>Taibaiella</taxon>
    </lineage>
</organism>
<evidence type="ECO:0000313" key="1">
    <source>
        <dbReference type="EMBL" id="KAA5536856.1"/>
    </source>
</evidence>
<dbReference type="Proteomes" id="UP000323632">
    <property type="component" value="Unassembled WGS sequence"/>
</dbReference>
<evidence type="ECO:0000313" key="2">
    <source>
        <dbReference type="Proteomes" id="UP000323632"/>
    </source>
</evidence>
<comment type="caution">
    <text evidence="1">The sequence shown here is derived from an EMBL/GenBank/DDBJ whole genome shotgun (WGS) entry which is preliminary data.</text>
</comment>
<accession>A0A5M6CPB0</accession>
<keyword evidence="2" id="KW-1185">Reference proteome</keyword>
<dbReference type="InterPro" id="IPR025563">
    <property type="entry name" value="DUF4286"/>
</dbReference>
<dbReference type="AlphaFoldDB" id="A0A5M6CPB0"/>
<dbReference type="Pfam" id="PF14114">
    <property type="entry name" value="DUF4286"/>
    <property type="match status" value="1"/>
</dbReference>
<reference evidence="1 2" key="1">
    <citation type="submission" date="2019-09" db="EMBL/GenBank/DDBJ databases">
        <title>Genome sequence and assembly of Taibaiella sp.</title>
        <authorList>
            <person name="Chhetri G."/>
        </authorList>
    </citation>
    <scope>NUCLEOTIDE SEQUENCE [LARGE SCALE GENOMIC DNA]</scope>
    <source>
        <strain evidence="1 2">KVB11</strain>
    </source>
</reference>
<protein>
    <submittedName>
        <fullName evidence="1">DUF4286 family protein</fullName>
    </submittedName>
</protein>